<dbReference type="Gene3D" id="2.60.40.10">
    <property type="entry name" value="Immunoglobulins"/>
    <property type="match status" value="1"/>
</dbReference>
<evidence type="ECO:0000256" key="3">
    <source>
        <dbReference type="ARBA" id="ARBA00022729"/>
    </source>
</evidence>
<feature type="compositionally biased region" description="Basic residues" evidence="4">
    <location>
        <begin position="126"/>
        <end position="152"/>
    </location>
</feature>
<comment type="subcellular location">
    <subcellularLocation>
        <location evidence="1">Secreted</location>
    </subcellularLocation>
</comment>
<gene>
    <name evidence="6" type="ORF">IPJ27_00095</name>
</gene>
<keyword evidence="6" id="KW-0645">Protease</keyword>
<reference evidence="6 7" key="1">
    <citation type="submission" date="2020-10" db="EMBL/GenBank/DDBJ databases">
        <title>Connecting structure to function with the recovery of over 1000 high-quality activated sludge metagenome-assembled genomes encoding full-length rRNA genes using long-read sequencing.</title>
        <authorList>
            <person name="Singleton C.M."/>
            <person name="Petriglieri F."/>
            <person name="Kristensen J.M."/>
            <person name="Kirkegaard R.H."/>
            <person name="Michaelsen T.Y."/>
            <person name="Andersen M.H."/>
            <person name="Karst S.M."/>
            <person name="Dueholm M.S."/>
            <person name="Nielsen P.H."/>
            <person name="Albertsen M."/>
        </authorList>
    </citation>
    <scope>NUCLEOTIDE SEQUENCE [LARGE SCALE GENOMIC DNA]</scope>
    <source>
        <strain evidence="6">EsbW_18-Q3-R4-48_BATAC.285</strain>
    </source>
</reference>
<keyword evidence="2" id="KW-0964">Secreted</keyword>
<feature type="region of interest" description="Disordered" evidence="4">
    <location>
        <begin position="22"/>
        <end position="46"/>
    </location>
</feature>
<dbReference type="InterPro" id="IPR033764">
    <property type="entry name" value="Sdr_B"/>
</dbReference>
<evidence type="ECO:0000256" key="4">
    <source>
        <dbReference type="SAM" id="MobiDB-lite"/>
    </source>
</evidence>
<dbReference type="InterPro" id="IPR013783">
    <property type="entry name" value="Ig-like_fold"/>
</dbReference>
<dbReference type="GO" id="GO:0005576">
    <property type="term" value="C:extracellular region"/>
    <property type="evidence" value="ECO:0007669"/>
    <property type="project" value="UniProtKB-SubCell"/>
</dbReference>
<evidence type="ECO:0000313" key="6">
    <source>
        <dbReference type="EMBL" id="MBK7673275.1"/>
    </source>
</evidence>
<feature type="domain" description="SD-repeat containing protein B" evidence="5">
    <location>
        <begin position="57"/>
        <end position="121"/>
    </location>
</feature>
<evidence type="ECO:0000256" key="1">
    <source>
        <dbReference type="ARBA" id="ARBA00004613"/>
    </source>
</evidence>
<evidence type="ECO:0000259" key="5">
    <source>
        <dbReference type="Pfam" id="PF17210"/>
    </source>
</evidence>
<evidence type="ECO:0000313" key="7">
    <source>
        <dbReference type="Proteomes" id="UP000697998"/>
    </source>
</evidence>
<dbReference type="SUPFAM" id="SSF117074">
    <property type="entry name" value="Hypothetical protein PA1324"/>
    <property type="match status" value="1"/>
</dbReference>
<proteinExistence type="predicted"/>
<name>A0A935PXX1_9PROT</name>
<organism evidence="6 7">
    <name type="scientific">Candidatus Accumulibacter proximus</name>
    <dbReference type="NCBI Taxonomy" id="2954385"/>
    <lineage>
        <taxon>Bacteria</taxon>
        <taxon>Pseudomonadati</taxon>
        <taxon>Pseudomonadota</taxon>
        <taxon>Betaproteobacteria</taxon>
        <taxon>Candidatus Accumulibacter</taxon>
    </lineage>
</organism>
<feature type="compositionally biased region" description="Basic and acidic residues" evidence="4">
    <location>
        <begin position="153"/>
        <end position="163"/>
    </location>
</feature>
<feature type="region of interest" description="Disordered" evidence="4">
    <location>
        <begin position="122"/>
        <end position="163"/>
    </location>
</feature>
<dbReference type="EMBL" id="JADJMH010000001">
    <property type="protein sequence ID" value="MBK7673275.1"/>
    <property type="molecule type" value="Genomic_DNA"/>
</dbReference>
<dbReference type="Proteomes" id="UP000697998">
    <property type="component" value="Unassembled WGS sequence"/>
</dbReference>
<accession>A0A935PXX1</accession>
<comment type="caution">
    <text evidence="6">The sequence shown here is derived from an EMBL/GenBank/DDBJ whole genome shotgun (WGS) entry which is preliminary data.</text>
</comment>
<keyword evidence="3" id="KW-0732">Signal</keyword>
<dbReference type="GO" id="GO:0004180">
    <property type="term" value="F:carboxypeptidase activity"/>
    <property type="evidence" value="ECO:0007669"/>
    <property type="project" value="UniProtKB-KW"/>
</dbReference>
<sequence length="163" mass="17708">MQFSAPAGTVFTGQNVGANGFDTVDLTPMSPPARRRSSRWPEASTTRRWTRGYAPAKLSGYVYKDVGNDGVRNSEPAIAGVVLTLTGTNGLGQPVTATATTDANGFYQFINLAPGTYTVSGAAGGLHRRQGHRGQHGRQQRGQRRAQRHHAGLGREQRREQFW</sequence>
<dbReference type="Pfam" id="PF17210">
    <property type="entry name" value="SdrD_B"/>
    <property type="match status" value="1"/>
</dbReference>
<evidence type="ECO:0000256" key="2">
    <source>
        <dbReference type="ARBA" id="ARBA00022525"/>
    </source>
</evidence>
<keyword evidence="6" id="KW-0121">Carboxypeptidase</keyword>
<keyword evidence="6" id="KW-0378">Hydrolase</keyword>
<dbReference type="AlphaFoldDB" id="A0A935PXX1"/>
<protein>
    <submittedName>
        <fullName evidence="6">Carboxypeptidase regulatory-like domain-containing protein</fullName>
    </submittedName>
</protein>